<comment type="caution">
    <text evidence="2">The sequence shown here is derived from an EMBL/GenBank/DDBJ whole genome shotgun (WGS) entry which is preliminary data.</text>
</comment>
<proteinExistence type="predicted"/>
<feature type="compositionally biased region" description="Basic and acidic residues" evidence="1">
    <location>
        <begin position="150"/>
        <end position="161"/>
    </location>
</feature>
<feature type="region of interest" description="Disordered" evidence="1">
    <location>
        <begin position="65"/>
        <end position="186"/>
    </location>
</feature>
<sequence length="198" mass="22931">MSECSKDMNFVNFKFYYTGSQTCVFVVHDDELKDRLSIGPEPEFPFSEINQPTRRRWLGSHSLFDHHHHPLRPPSPPPPLVATPPHPSPHLHTPGRHPNTPGPHRRTTKHQQRTVGRRQPPAPPSQNPQVAQRGGNGRRRERARCVGTKWVKEENAADPTRRARTRARTRRSRQRAGRRRLSERRSGVWWAKGEGWVE</sequence>
<keyword evidence="3" id="KW-1185">Reference proteome</keyword>
<dbReference type="Proteomes" id="UP000521872">
    <property type="component" value="Unassembled WGS sequence"/>
</dbReference>
<evidence type="ECO:0000256" key="1">
    <source>
        <dbReference type="SAM" id="MobiDB-lite"/>
    </source>
</evidence>
<evidence type="ECO:0000313" key="3">
    <source>
        <dbReference type="Proteomes" id="UP000521872"/>
    </source>
</evidence>
<accession>A0A8H4VJA5</accession>
<feature type="compositionally biased region" description="Basic residues" evidence="1">
    <location>
        <begin position="162"/>
        <end position="182"/>
    </location>
</feature>
<protein>
    <submittedName>
        <fullName evidence="2">Uncharacterized protein</fullName>
    </submittedName>
</protein>
<dbReference type="EMBL" id="JAACJL010000059">
    <property type="protein sequence ID" value="KAF4609930.1"/>
    <property type="molecule type" value="Genomic_DNA"/>
</dbReference>
<feature type="compositionally biased region" description="Basic residues" evidence="1">
    <location>
        <begin position="103"/>
        <end position="116"/>
    </location>
</feature>
<feature type="compositionally biased region" description="Pro residues" evidence="1">
    <location>
        <begin position="72"/>
        <end position="88"/>
    </location>
</feature>
<name>A0A8H4VJA5_9AGAR</name>
<evidence type="ECO:0000313" key="2">
    <source>
        <dbReference type="EMBL" id="KAF4609930.1"/>
    </source>
</evidence>
<organism evidence="2 3">
    <name type="scientific">Agrocybe pediades</name>
    <dbReference type="NCBI Taxonomy" id="84607"/>
    <lineage>
        <taxon>Eukaryota</taxon>
        <taxon>Fungi</taxon>
        <taxon>Dikarya</taxon>
        <taxon>Basidiomycota</taxon>
        <taxon>Agaricomycotina</taxon>
        <taxon>Agaricomycetes</taxon>
        <taxon>Agaricomycetidae</taxon>
        <taxon>Agaricales</taxon>
        <taxon>Agaricineae</taxon>
        <taxon>Strophariaceae</taxon>
        <taxon>Agrocybe</taxon>
    </lineage>
</organism>
<dbReference type="AlphaFoldDB" id="A0A8H4VJA5"/>
<reference evidence="2 3" key="1">
    <citation type="submission" date="2019-12" db="EMBL/GenBank/DDBJ databases">
        <authorList>
            <person name="Floudas D."/>
            <person name="Bentzer J."/>
            <person name="Ahren D."/>
            <person name="Johansson T."/>
            <person name="Persson P."/>
            <person name="Tunlid A."/>
        </authorList>
    </citation>
    <scope>NUCLEOTIDE SEQUENCE [LARGE SCALE GENOMIC DNA]</scope>
    <source>
        <strain evidence="2 3">CBS 102.39</strain>
    </source>
</reference>
<gene>
    <name evidence="2" type="ORF">D9613_010395</name>
</gene>